<feature type="region of interest" description="Disordered" evidence="7">
    <location>
        <begin position="126"/>
        <end position="164"/>
    </location>
</feature>
<dbReference type="InterPro" id="IPR039355">
    <property type="entry name" value="Transcription_factor_GATA"/>
</dbReference>
<feature type="compositionally biased region" description="Polar residues" evidence="7">
    <location>
        <begin position="372"/>
        <end position="390"/>
    </location>
</feature>
<feature type="region of interest" description="Disordered" evidence="7">
    <location>
        <begin position="205"/>
        <end position="290"/>
    </location>
</feature>
<dbReference type="Gene3D" id="3.30.50.10">
    <property type="entry name" value="Erythroid Transcription Factor GATA-1, subunit A"/>
    <property type="match status" value="1"/>
</dbReference>
<evidence type="ECO:0000256" key="3">
    <source>
        <dbReference type="ARBA" id="ARBA00022771"/>
    </source>
</evidence>
<protein>
    <recommendedName>
        <fullName evidence="8">GATA-type domain-containing protein</fullName>
    </recommendedName>
</protein>
<dbReference type="PROSITE" id="PS50114">
    <property type="entry name" value="GATA_ZN_FINGER_2"/>
    <property type="match status" value="1"/>
</dbReference>
<dbReference type="SMART" id="SM00401">
    <property type="entry name" value="ZnF_GATA"/>
    <property type="match status" value="1"/>
</dbReference>
<reference evidence="9" key="1">
    <citation type="journal article" date="2020" name="Fungal Divers.">
        <title>Resolving the Mortierellaceae phylogeny through synthesis of multi-gene phylogenetics and phylogenomics.</title>
        <authorList>
            <person name="Vandepol N."/>
            <person name="Liber J."/>
            <person name="Desiro A."/>
            <person name="Na H."/>
            <person name="Kennedy M."/>
            <person name="Barry K."/>
            <person name="Grigoriev I.V."/>
            <person name="Miller A.N."/>
            <person name="O'Donnell K."/>
            <person name="Stajich J.E."/>
            <person name="Bonito G."/>
        </authorList>
    </citation>
    <scope>NUCLEOTIDE SEQUENCE</scope>
    <source>
        <strain evidence="9">KOD1015</strain>
    </source>
</reference>
<dbReference type="CDD" id="cd00202">
    <property type="entry name" value="ZnF_GATA"/>
    <property type="match status" value="1"/>
</dbReference>
<dbReference type="GO" id="GO:0005634">
    <property type="term" value="C:nucleus"/>
    <property type="evidence" value="ECO:0007669"/>
    <property type="project" value="UniProtKB-SubCell"/>
</dbReference>
<feature type="domain" description="GATA-type" evidence="8">
    <location>
        <begin position="290"/>
        <end position="348"/>
    </location>
</feature>
<feature type="compositionally biased region" description="Low complexity" evidence="7">
    <location>
        <begin position="473"/>
        <end position="484"/>
    </location>
</feature>
<feature type="region of interest" description="Disordered" evidence="7">
    <location>
        <begin position="463"/>
        <end position="486"/>
    </location>
</feature>
<dbReference type="EMBL" id="JAABOA010004692">
    <property type="protein sequence ID" value="KAF9577538.1"/>
    <property type="molecule type" value="Genomic_DNA"/>
</dbReference>
<evidence type="ECO:0000256" key="4">
    <source>
        <dbReference type="ARBA" id="ARBA00022833"/>
    </source>
</evidence>
<keyword evidence="2" id="KW-0479">Metal-binding</keyword>
<dbReference type="GO" id="GO:0000981">
    <property type="term" value="F:DNA-binding transcription factor activity, RNA polymerase II-specific"/>
    <property type="evidence" value="ECO:0007669"/>
    <property type="project" value="TreeGrafter"/>
</dbReference>
<dbReference type="Proteomes" id="UP000780801">
    <property type="component" value="Unassembled WGS sequence"/>
</dbReference>
<dbReference type="SUPFAM" id="SSF57716">
    <property type="entry name" value="Glucocorticoid receptor-like (DNA-binding domain)"/>
    <property type="match status" value="1"/>
</dbReference>
<dbReference type="PANTHER" id="PTHR10071">
    <property type="entry name" value="TRANSCRIPTION FACTOR GATA FAMILY MEMBER"/>
    <property type="match status" value="1"/>
</dbReference>
<evidence type="ECO:0000259" key="8">
    <source>
        <dbReference type="PROSITE" id="PS50114"/>
    </source>
</evidence>
<feature type="compositionally biased region" description="Low complexity" evidence="7">
    <location>
        <begin position="205"/>
        <end position="221"/>
    </location>
</feature>
<keyword evidence="5" id="KW-0539">Nucleus</keyword>
<sequence length="675" mass="72851">MPVESSLGEVTATATQQQIHAKLSALTAMALSTKATTPVSATSPATATSPTTSVPALSAPELLLQQHMLAQSRSLLLQNLAARGIPPTENAFKELTSTLLQSLSTAAKPSTAASYTAAQPRHVAIAPLPSKSSSGAVTSTSRFPSVSAPSSDKDSDDPQPTAEQQEQFRLHLLQHQQQVLRQRYEQQLLLQTRLQQQQQQQQLQHEQSLQSTQESTQPQLTDDSQEKPAVASNMNDEDVFGDRDSDKLKSTSSTLVDASKSDALKQQWTSTSDAAKAAKTPRPKKQSTRPPRALECFNCKVTQTPLWRRTLDRKHSLCNACGLYYKQYNGHRPLHVRHKPSLSQGQARMLASPYSPPHPSATQESKDLDSFAETSSTGSRSSAEPESVSGSMDDILLSPSISSASTSPSPKITAPVHGNSIFDNMSDEWSSARQLQAASLGDGAFHFSQGSALEAPYGISGLSSPPLTSDGDSLSPPSSVCSPLTGPSGSPLVPVSQYSLPPTVVGTVSSAAPAVLTPETSTLGQSPELCSATSNAQKSLIFDDTRFQVLVEHMRPGQMYKFLNILEKRCHVLRHRLGMPNTTSSTLREDELLQMPSMNDPMTSFLYSNGGDVNPWIMNRDMDLDDDLKADKVNALFSSSAKSVLTTAFSAMNDEETEDKFWQTNPIHVAVYASE</sequence>
<accession>A0A9P6KAA0</accession>
<dbReference type="GO" id="GO:0045944">
    <property type="term" value="P:positive regulation of transcription by RNA polymerase II"/>
    <property type="evidence" value="ECO:0007669"/>
    <property type="project" value="TreeGrafter"/>
</dbReference>
<feature type="region of interest" description="Disordered" evidence="7">
    <location>
        <begin position="335"/>
        <end position="412"/>
    </location>
</feature>
<proteinExistence type="predicted"/>
<feature type="compositionally biased region" description="Polar residues" evidence="7">
    <location>
        <begin position="264"/>
        <end position="273"/>
    </location>
</feature>
<organism evidence="9 10">
    <name type="scientific">Lunasporangiospora selenospora</name>
    <dbReference type="NCBI Taxonomy" id="979761"/>
    <lineage>
        <taxon>Eukaryota</taxon>
        <taxon>Fungi</taxon>
        <taxon>Fungi incertae sedis</taxon>
        <taxon>Mucoromycota</taxon>
        <taxon>Mortierellomycotina</taxon>
        <taxon>Mortierellomycetes</taxon>
        <taxon>Mortierellales</taxon>
        <taxon>Mortierellaceae</taxon>
        <taxon>Lunasporangiospora</taxon>
    </lineage>
</organism>
<dbReference type="GO" id="GO:0000122">
    <property type="term" value="P:negative regulation of transcription by RNA polymerase II"/>
    <property type="evidence" value="ECO:0007669"/>
    <property type="project" value="TreeGrafter"/>
</dbReference>
<dbReference type="AlphaFoldDB" id="A0A9P6KAA0"/>
<comment type="caution">
    <text evidence="9">The sequence shown here is derived from an EMBL/GenBank/DDBJ whole genome shotgun (WGS) entry which is preliminary data.</text>
</comment>
<keyword evidence="3 6" id="KW-0863">Zinc-finger</keyword>
<dbReference type="GO" id="GO:0008270">
    <property type="term" value="F:zinc ion binding"/>
    <property type="evidence" value="ECO:0007669"/>
    <property type="project" value="UniProtKB-KW"/>
</dbReference>
<comment type="subcellular location">
    <subcellularLocation>
        <location evidence="1">Nucleus</location>
    </subcellularLocation>
</comment>
<evidence type="ECO:0000256" key="7">
    <source>
        <dbReference type="SAM" id="MobiDB-lite"/>
    </source>
</evidence>
<dbReference type="GO" id="GO:0000978">
    <property type="term" value="F:RNA polymerase II cis-regulatory region sequence-specific DNA binding"/>
    <property type="evidence" value="ECO:0007669"/>
    <property type="project" value="TreeGrafter"/>
</dbReference>
<keyword evidence="10" id="KW-1185">Reference proteome</keyword>
<keyword evidence="4" id="KW-0862">Zinc</keyword>
<evidence type="ECO:0000256" key="6">
    <source>
        <dbReference type="PROSITE-ProRule" id="PRU00094"/>
    </source>
</evidence>
<evidence type="ECO:0000313" key="9">
    <source>
        <dbReference type="EMBL" id="KAF9577538.1"/>
    </source>
</evidence>
<dbReference type="Pfam" id="PF00320">
    <property type="entry name" value="GATA"/>
    <property type="match status" value="1"/>
</dbReference>
<gene>
    <name evidence="9" type="ORF">BGW38_007179</name>
</gene>
<evidence type="ECO:0000256" key="1">
    <source>
        <dbReference type="ARBA" id="ARBA00004123"/>
    </source>
</evidence>
<feature type="compositionally biased region" description="Basic and acidic residues" evidence="7">
    <location>
        <begin position="240"/>
        <end position="249"/>
    </location>
</feature>
<evidence type="ECO:0000313" key="10">
    <source>
        <dbReference type="Proteomes" id="UP000780801"/>
    </source>
</evidence>
<feature type="compositionally biased region" description="Polar residues" evidence="7">
    <location>
        <begin position="463"/>
        <end position="472"/>
    </location>
</feature>
<dbReference type="InterPro" id="IPR013088">
    <property type="entry name" value="Znf_NHR/GATA"/>
</dbReference>
<dbReference type="InterPro" id="IPR000679">
    <property type="entry name" value="Znf_GATA"/>
</dbReference>
<feature type="compositionally biased region" description="Low complexity" evidence="7">
    <location>
        <begin position="398"/>
        <end position="412"/>
    </location>
</feature>
<feature type="compositionally biased region" description="Low complexity" evidence="7">
    <location>
        <begin position="130"/>
        <end position="150"/>
    </location>
</feature>
<dbReference type="OrthoDB" id="515401at2759"/>
<evidence type="ECO:0000256" key="2">
    <source>
        <dbReference type="ARBA" id="ARBA00022723"/>
    </source>
</evidence>
<dbReference type="PANTHER" id="PTHR10071:SF281">
    <property type="entry name" value="BOX A-BINDING FACTOR-RELATED"/>
    <property type="match status" value="1"/>
</dbReference>
<name>A0A9P6KAA0_9FUNG</name>
<evidence type="ECO:0000256" key="5">
    <source>
        <dbReference type="ARBA" id="ARBA00023242"/>
    </source>
</evidence>